<dbReference type="AlphaFoldDB" id="A0A8T9ZZ00"/>
<evidence type="ECO:0000313" key="2">
    <source>
        <dbReference type="Proteomes" id="UP000831768"/>
    </source>
</evidence>
<dbReference type="KEGG" id="haad:MW046_08220"/>
<dbReference type="GeneID" id="71928025"/>
<name>A0A8T9ZZ00_9EURY</name>
<dbReference type="EMBL" id="CP096019">
    <property type="protein sequence ID" value="UPM41955.1"/>
    <property type="molecule type" value="Genomic_DNA"/>
</dbReference>
<organism evidence="1 2">
    <name type="scientific">Halocatena salina</name>
    <dbReference type="NCBI Taxonomy" id="2934340"/>
    <lineage>
        <taxon>Archaea</taxon>
        <taxon>Methanobacteriati</taxon>
        <taxon>Methanobacteriota</taxon>
        <taxon>Stenosarchaea group</taxon>
        <taxon>Halobacteria</taxon>
        <taxon>Halobacteriales</taxon>
        <taxon>Natronomonadaceae</taxon>
        <taxon>Halocatena</taxon>
    </lineage>
</organism>
<sequence>MAIPSLRSVRRTSDRVSNAIDSLKEPSSTFEVEIAAGLSTEKRKNALDET</sequence>
<evidence type="ECO:0000313" key="1">
    <source>
        <dbReference type="EMBL" id="UPM41955.1"/>
    </source>
</evidence>
<gene>
    <name evidence="1" type="ORF">MW046_08220</name>
</gene>
<accession>A0A8T9ZZ00</accession>
<keyword evidence="2" id="KW-1185">Reference proteome</keyword>
<reference evidence="1" key="1">
    <citation type="submission" date="2022-04" db="EMBL/GenBank/DDBJ databases">
        <title>Halocatena sp. nov., isolated from a salt lake.</title>
        <authorList>
            <person name="Cui H.-L."/>
        </authorList>
    </citation>
    <scope>NUCLEOTIDE SEQUENCE</scope>
    <source>
        <strain evidence="1">AD-1</strain>
    </source>
</reference>
<protein>
    <submittedName>
        <fullName evidence="1">Uncharacterized protein</fullName>
    </submittedName>
</protein>
<proteinExistence type="predicted"/>
<dbReference type="Proteomes" id="UP000831768">
    <property type="component" value="Chromosome"/>
</dbReference>
<dbReference type="RefSeq" id="WP_247992634.1">
    <property type="nucleotide sequence ID" value="NZ_CP096019.1"/>
</dbReference>